<dbReference type="EMBL" id="JAFIMR010000032">
    <property type="protein sequence ID" value="KAI1860200.1"/>
    <property type="molecule type" value="Genomic_DNA"/>
</dbReference>
<comment type="caution">
    <text evidence="3">The sequence shown here is derived from an EMBL/GenBank/DDBJ whole genome shotgun (WGS) entry which is preliminary data.</text>
</comment>
<proteinExistence type="predicted"/>
<accession>A0A9Q0AIS7</accession>
<feature type="transmembrane region" description="Helical" evidence="2">
    <location>
        <begin position="60"/>
        <end position="84"/>
    </location>
</feature>
<feature type="transmembrane region" description="Helical" evidence="2">
    <location>
        <begin position="99"/>
        <end position="119"/>
    </location>
</feature>
<dbReference type="AlphaFoldDB" id="A0A9Q0AIS7"/>
<organism evidence="3 4">
    <name type="scientific">Neoarthrinium moseri</name>
    <dbReference type="NCBI Taxonomy" id="1658444"/>
    <lineage>
        <taxon>Eukaryota</taxon>
        <taxon>Fungi</taxon>
        <taxon>Dikarya</taxon>
        <taxon>Ascomycota</taxon>
        <taxon>Pezizomycotina</taxon>
        <taxon>Sordariomycetes</taxon>
        <taxon>Xylariomycetidae</taxon>
        <taxon>Amphisphaeriales</taxon>
        <taxon>Apiosporaceae</taxon>
        <taxon>Neoarthrinium</taxon>
    </lineage>
</organism>
<keyword evidence="2" id="KW-0472">Membrane</keyword>
<feature type="transmembrane region" description="Helical" evidence="2">
    <location>
        <begin position="194"/>
        <end position="217"/>
    </location>
</feature>
<evidence type="ECO:0000313" key="4">
    <source>
        <dbReference type="Proteomes" id="UP000829685"/>
    </source>
</evidence>
<keyword evidence="2" id="KW-1133">Transmembrane helix</keyword>
<evidence type="ECO:0000256" key="2">
    <source>
        <dbReference type="SAM" id="Phobius"/>
    </source>
</evidence>
<protein>
    <submittedName>
        <fullName evidence="3">Uncharacterized protein</fullName>
    </submittedName>
</protein>
<keyword evidence="2" id="KW-0812">Transmembrane</keyword>
<dbReference type="Proteomes" id="UP000829685">
    <property type="component" value="Unassembled WGS sequence"/>
</dbReference>
<reference evidence="3" key="1">
    <citation type="submission" date="2021-03" db="EMBL/GenBank/DDBJ databases">
        <title>Revisited historic fungal species revealed as producer of novel bioactive compounds through whole genome sequencing and comparative genomics.</title>
        <authorList>
            <person name="Vignolle G.A."/>
            <person name="Hochenegger N."/>
            <person name="Mach R.L."/>
            <person name="Mach-Aigner A.R."/>
            <person name="Javad Rahimi M."/>
            <person name="Salim K.A."/>
            <person name="Chan C.M."/>
            <person name="Lim L.B.L."/>
            <person name="Cai F."/>
            <person name="Druzhinina I.S."/>
            <person name="U'Ren J.M."/>
            <person name="Derntl C."/>
        </authorList>
    </citation>
    <scope>NUCLEOTIDE SEQUENCE</scope>
    <source>
        <strain evidence="3">TUCIM 5799</strain>
    </source>
</reference>
<sequence length="270" mass="29788">MSEPSNTVAGEISQSRPDERSPLLAGSNDGTPSGRDEHEEETAEVQDSASRPPLAKWMKWLMMVSCIDALLAIFMVLGISITLINSPRHFTTPWRFNESYSVVIASAVIGGLSSVFNALRLRRLPTGTPVVAGFFTLLADAVVIYTAAYGDTMTLDVLNFWSSSNLCRNYMPGPGPDPVDSDCERFAQSLKIVVWVYFCLLLIFGVVHFVLLILRLVSNYRAFRSPRGEHISQLRLPSWNFSVEFTIKYRSIEEGDTVLRGGVASTAGDA</sequence>
<name>A0A9Q0AIS7_9PEZI</name>
<keyword evidence="4" id="KW-1185">Reference proteome</keyword>
<feature type="transmembrane region" description="Helical" evidence="2">
    <location>
        <begin position="131"/>
        <end position="150"/>
    </location>
</feature>
<evidence type="ECO:0000313" key="3">
    <source>
        <dbReference type="EMBL" id="KAI1860200.1"/>
    </source>
</evidence>
<feature type="region of interest" description="Disordered" evidence="1">
    <location>
        <begin position="1"/>
        <end position="49"/>
    </location>
</feature>
<feature type="compositionally biased region" description="Polar residues" evidence="1">
    <location>
        <begin position="1"/>
        <end position="15"/>
    </location>
</feature>
<evidence type="ECO:0000256" key="1">
    <source>
        <dbReference type="SAM" id="MobiDB-lite"/>
    </source>
</evidence>
<gene>
    <name evidence="3" type="ORF">JX265_010124</name>
</gene>